<proteinExistence type="predicted"/>
<keyword evidence="3" id="KW-1185">Reference proteome</keyword>
<dbReference type="Proteomes" id="UP000646053">
    <property type="component" value="Unassembled WGS sequence"/>
</dbReference>
<organism evidence="2 3">
    <name type="scientific">Myxacorys almedinensis A</name>
    <dbReference type="NCBI Taxonomy" id="2690445"/>
    <lineage>
        <taxon>Bacteria</taxon>
        <taxon>Bacillati</taxon>
        <taxon>Cyanobacteriota</taxon>
        <taxon>Cyanophyceae</taxon>
        <taxon>Leptolyngbyales</taxon>
        <taxon>Leptolyngbyaceae</taxon>
        <taxon>Myxacorys</taxon>
        <taxon>Myxacorys almedinensis</taxon>
    </lineage>
</organism>
<sequence>MTPIEEVFTELDWDNPDVARAKRDERIEELQATGLVCTAEDLYRINDGRRVFMLTASRPDPISDSSDDSDTSSRGSYRTRPQRRTDSQPRRRDLSEQGRTNRPPTYETR</sequence>
<protein>
    <submittedName>
        <fullName evidence="2">Uncharacterized protein</fullName>
    </submittedName>
</protein>
<evidence type="ECO:0000313" key="2">
    <source>
        <dbReference type="EMBL" id="NDJ18914.1"/>
    </source>
</evidence>
<name>A0A8J7Z2P9_9CYAN</name>
<gene>
    <name evidence="2" type="ORF">GS601_16745</name>
</gene>
<feature type="compositionally biased region" description="Basic and acidic residues" evidence="1">
    <location>
        <begin position="83"/>
        <end position="96"/>
    </location>
</feature>
<comment type="caution">
    <text evidence="2">The sequence shown here is derived from an EMBL/GenBank/DDBJ whole genome shotgun (WGS) entry which is preliminary data.</text>
</comment>
<dbReference type="EMBL" id="WVIE01000021">
    <property type="protein sequence ID" value="NDJ18914.1"/>
    <property type="molecule type" value="Genomic_DNA"/>
</dbReference>
<accession>A0A8J7Z2P9</accession>
<feature type="region of interest" description="Disordered" evidence="1">
    <location>
        <begin position="56"/>
        <end position="109"/>
    </location>
</feature>
<reference evidence="2" key="1">
    <citation type="submission" date="2019-12" db="EMBL/GenBank/DDBJ databases">
        <title>High-Quality draft genome sequences of three cyanobacteria isolated from the limestone walls of the Old Cathedral of Coimbra.</title>
        <authorList>
            <person name="Tiago I."/>
            <person name="Soares F."/>
            <person name="Portugal A."/>
        </authorList>
    </citation>
    <scope>NUCLEOTIDE SEQUENCE</scope>
    <source>
        <strain evidence="2">A</strain>
    </source>
</reference>
<dbReference type="RefSeq" id="WP_162424438.1">
    <property type="nucleotide sequence ID" value="NZ_WVIE01000021.1"/>
</dbReference>
<dbReference type="AlphaFoldDB" id="A0A8J7Z2P9"/>
<evidence type="ECO:0000313" key="3">
    <source>
        <dbReference type="Proteomes" id="UP000646053"/>
    </source>
</evidence>
<evidence type="ECO:0000256" key="1">
    <source>
        <dbReference type="SAM" id="MobiDB-lite"/>
    </source>
</evidence>